<name>A0ABR2GG24_9ROSI</name>
<sequence>MQSLDQLAESVVGKVDGERETLGVVGSGGDVEVLEDGAQLALVEPNDQEFPSLYESQKQKKKGRGRPPKGLVGSIAPLGVLEADARQPRVASQGSYVKFLA</sequence>
<protein>
    <submittedName>
        <fullName evidence="2">Uncharacterized protein</fullName>
    </submittedName>
</protein>
<dbReference type="EMBL" id="JBBPBM010000001">
    <property type="protein sequence ID" value="KAK8601854.1"/>
    <property type="molecule type" value="Genomic_DNA"/>
</dbReference>
<dbReference type="Proteomes" id="UP001472677">
    <property type="component" value="Unassembled WGS sequence"/>
</dbReference>
<reference evidence="2 3" key="1">
    <citation type="journal article" date="2024" name="G3 (Bethesda)">
        <title>Genome assembly of Hibiscus sabdariffa L. provides insights into metabolisms of medicinal natural products.</title>
        <authorList>
            <person name="Kim T."/>
        </authorList>
    </citation>
    <scope>NUCLEOTIDE SEQUENCE [LARGE SCALE GENOMIC DNA]</scope>
    <source>
        <strain evidence="2">TK-2024</strain>
        <tissue evidence="2">Old leaves</tissue>
    </source>
</reference>
<organism evidence="2 3">
    <name type="scientific">Hibiscus sabdariffa</name>
    <name type="common">roselle</name>
    <dbReference type="NCBI Taxonomy" id="183260"/>
    <lineage>
        <taxon>Eukaryota</taxon>
        <taxon>Viridiplantae</taxon>
        <taxon>Streptophyta</taxon>
        <taxon>Embryophyta</taxon>
        <taxon>Tracheophyta</taxon>
        <taxon>Spermatophyta</taxon>
        <taxon>Magnoliopsida</taxon>
        <taxon>eudicotyledons</taxon>
        <taxon>Gunneridae</taxon>
        <taxon>Pentapetalae</taxon>
        <taxon>rosids</taxon>
        <taxon>malvids</taxon>
        <taxon>Malvales</taxon>
        <taxon>Malvaceae</taxon>
        <taxon>Malvoideae</taxon>
        <taxon>Hibiscus</taxon>
    </lineage>
</organism>
<proteinExistence type="predicted"/>
<evidence type="ECO:0000313" key="3">
    <source>
        <dbReference type="Proteomes" id="UP001472677"/>
    </source>
</evidence>
<feature type="region of interest" description="Disordered" evidence="1">
    <location>
        <begin position="45"/>
        <end position="72"/>
    </location>
</feature>
<evidence type="ECO:0000256" key="1">
    <source>
        <dbReference type="SAM" id="MobiDB-lite"/>
    </source>
</evidence>
<accession>A0ABR2GG24</accession>
<evidence type="ECO:0000313" key="2">
    <source>
        <dbReference type="EMBL" id="KAK8601854.1"/>
    </source>
</evidence>
<comment type="caution">
    <text evidence="2">The sequence shown here is derived from an EMBL/GenBank/DDBJ whole genome shotgun (WGS) entry which is preliminary data.</text>
</comment>
<gene>
    <name evidence="2" type="ORF">V6N12_051678</name>
</gene>
<keyword evidence="3" id="KW-1185">Reference proteome</keyword>